<dbReference type="Gene3D" id="3.40.462.20">
    <property type="match status" value="1"/>
</dbReference>
<keyword evidence="4" id="KW-0274">FAD</keyword>
<evidence type="ECO:0000256" key="4">
    <source>
        <dbReference type="ARBA" id="ARBA00022827"/>
    </source>
</evidence>
<reference evidence="8" key="1">
    <citation type="submission" date="2016-10" db="EMBL/GenBank/DDBJ databases">
        <authorList>
            <person name="Varghese N."/>
            <person name="Submissions S."/>
        </authorList>
    </citation>
    <scope>NUCLEOTIDE SEQUENCE [LARGE SCALE GENOMIC DNA]</scope>
    <source>
        <strain evidence="8">IBRC-M 10761</strain>
    </source>
</reference>
<dbReference type="Gene3D" id="3.30.465.10">
    <property type="match status" value="1"/>
</dbReference>
<evidence type="ECO:0000256" key="3">
    <source>
        <dbReference type="ARBA" id="ARBA00022630"/>
    </source>
</evidence>
<dbReference type="InterPro" id="IPR036318">
    <property type="entry name" value="FAD-bd_PCMH-like_sf"/>
</dbReference>
<keyword evidence="5" id="KW-0560">Oxidoreductase</keyword>
<accession>A0A1H6TH74</accession>
<dbReference type="Proteomes" id="UP000199403">
    <property type="component" value="Unassembled WGS sequence"/>
</dbReference>
<protein>
    <submittedName>
        <fullName evidence="7">FAD/FMN-containing dehydrogenase</fullName>
    </submittedName>
</protein>
<keyword evidence="3" id="KW-0285">Flavoprotein</keyword>
<evidence type="ECO:0000259" key="6">
    <source>
        <dbReference type="PROSITE" id="PS51387"/>
    </source>
</evidence>
<dbReference type="InterPro" id="IPR012951">
    <property type="entry name" value="BBE"/>
</dbReference>
<dbReference type="InterPro" id="IPR050416">
    <property type="entry name" value="FAD-linked_Oxidoreductase"/>
</dbReference>
<dbReference type="PROSITE" id="PS51387">
    <property type="entry name" value="FAD_PCMH"/>
    <property type="match status" value="1"/>
</dbReference>
<dbReference type="AlphaFoldDB" id="A0A1H6TH74"/>
<evidence type="ECO:0000256" key="5">
    <source>
        <dbReference type="ARBA" id="ARBA00023002"/>
    </source>
</evidence>
<dbReference type="PROSITE" id="PS00862">
    <property type="entry name" value="OX2_COVAL_FAD"/>
    <property type="match status" value="1"/>
</dbReference>
<dbReference type="Pfam" id="PF01565">
    <property type="entry name" value="FAD_binding_4"/>
    <property type="match status" value="1"/>
</dbReference>
<dbReference type="InterPro" id="IPR016169">
    <property type="entry name" value="FAD-bd_PCMH_sub2"/>
</dbReference>
<dbReference type="PANTHER" id="PTHR42973:SF39">
    <property type="entry name" value="FAD-BINDING PCMH-TYPE DOMAIN-CONTAINING PROTEIN"/>
    <property type="match status" value="1"/>
</dbReference>
<evidence type="ECO:0000313" key="7">
    <source>
        <dbReference type="EMBL" id="SEI77524.1"/>
    </source>
</evidence>
<dbReference type="InterPro" id="IPR006094">
    <property type="entry name" value="Oxid_FAD_bind_N"/>
</dbReference>
<evidence type="ECO:0000256" key="2">
    <source>
        <dbReference type="ARBA" id="ARBA00005466"/>
    </source>
</evidence>
<feature type="domain" description="FAD-binding PCMH-type" evidence="6">
    <location>
        <begin position="48"/>
        <end position="218"/>
    </location>
</feature>
<proteinExistence type="inferred from homology"/>
<dbReference type="InterPro" id="IPR006093">
    <property type="entry name" value="Oxy_OxRdtase_FAD_BS"/>
</dbReference>
<comment type="similarity">
    <text evidence="2">Belongs to the oxygen-dependent FAD-linked oxidoreductase family.</text>
</comment>
<dbReference type="OrthoDB" id="545125at2"/>
<sequence length="463" mass="50675">MKTNDLISTDKNAPEIDTAAFQSSLRGALLLPDQEGYNQSRTIWNAMIDKYPAMVVKCAGVSDVIAAVNFARENQLVLAIKAGGHSFAGRSTCDGGLLIDLSAMKGVRVDPVKQTARAEAGALLADLDHETQAFGLAVTAGVVSHTGIAGLTLGGGQGYLMNKFGLTIDNLLSVDMVLADGSFVNASETENKDLFWAIRGGGGNFGVVTSFEYKLHKVGPEVLAGMILYPLAQARELLQFYREYSMNTPDDMSVIAGIFTLPDGTKVFGFVVCWTGDIDEGNRQLEPLRAFRPPMADLIAPGPYVQLQKSLDAAVPHGLQRYNKMGYLPEISDELIDIVVKNTEGISPYSMVLFNAMKGAVTRVDPEETPFPYRDQQWYFDITPQWADPQETDSLIAWAKAFWAEVEPHTRGTAVNWLSPDDGLDRVKVAYGPNYSRLAKLKHRYDPDNFFHLNNNILPNANG</sequence>
<dbReference type="InterPro" id="IPR016167">
    <property type="entry name" value="FAD-bd_PCMH_sub1"/>
</dbReference>
<dbReference type="EMBL" id="FNZH01000001">
    <property type="protein sequence ID" value="SEI77524.1"/>
    <property type="molecule type" value="Genomic_DNA"/>
</dbReference>
<comment type="cofactor">
    <cofactor evidence="1">
        <name>FAD</name>
        <dbReference type="ChEBI" id="CHEBI:57692"/>
    </cofactor>
</comment>
<dbReference type="InterPro" id="IPR016166">
    <property type="entry name" value="FAD-bd_PCMH"/>
</dbReference>
<organism evidence="7 8">
    <name type="scientific">Cyclobacterium xiamenense</name>
    <dbReference type="NCBI Taxonomy" id="1297121"/>
    <lineage>
        <taxon>Bacteria</taxon>
        <taxon>Pseudomonadati</taxon>
        <taxon>Bacteroidota</taxon>
        <taxon>Cytophagia</taxon>
        <taxon>Cytophagales</taxon>
        <taxon>Cyclobacteriaceae</taxon>
        <taxon>Cyclobacterium</taxon>
    </lineage>
</organism>
<name>A0A1H6TH74_9BACT</name>
<dbReference type="RefSeq" id="WP_092168329.1">
    <property type="nucleotide sequence ID" value="NZ_FNZH01000001.1"/>
</dbReference>
<dbReference type="PANTHER" id="PTHR42973">
    <property type="entry name" value="BINDING OXIDOREDUCTASE, PUTATIVE (AFU_ORTHOLOGUE AFUA_1G17690)-RELATED"/>
    <property type="match status" value="1"/>
</dbReference>
<dbReference type="Gene3D" id="3.30.43.10">
    <property type="entry name" value="Uridine Diphospho-n-acetylenolpyruvylglucosamine Reductase, domain 2"/>
    <property type="match status" value="1"/>
</dbReference>
<dbReference type="STRING" id="1416801.SAMN05192553_101232"/>
<dbReference type="GO" id="GO:0071949">
    <property type="term" value="F:FAD binding"/>
    <property type="evidence" value="ECO:0007669"/>
    <property type="project" value="InterPro"/>
</dbReference>
<dbReference type="GO" id="GO:0016491">
    <property type="term" value="F:oxidoreductase activity"/>
    <property type="evidence" value="ECO:0007669"/>
    <property type="project" value="UniProtKB-KW"/>
</dbReference>
<keyword evidence="8" id="KW-1185">Reference proteome</keyword>
<dbReference type="Pfam" id="PF08031">
    <property type="entry name" value="BBE"/>
    <property type="match status" value="1"/>
</dbReference>
<evidence type="ECO:0000256" key="1">
    <source>
        <dbReference type="ARBA" id="ARBA00001974"/>
    </source>
</evidence>
<dbReference type="SUPFAM" id="SSF56176">
    <property type="entry name" value="FAD-binding/transporter-associated domain-like"/>
    <property type="match status" value="1"/>
</dbReference>
<gene>
    <name evidence="7" type="ORF">SAMN05192553_101232</name>
</gene>
<evidence type="ECO:0000313" key="8">
    <source>
        <dbReference type="Proteomes" id="UP000199403"/>
    </source>
</evidence>